<sequence>MATEGKIFKPSDLCGIQLKQMVLRGHDLIANILQLSNEIPATFRYDYEFQEHKCASTHGGNEKKTSLSSIWKKISTKKSNKKLLRRQVASYTILAEKNDVSQVGTETENHDKYQSVLIDFAYLGDPDKYDSHLHILDENDTEEDKRKKIIEQELLEAAFFMEYEDIINQYHDLFESVLSYYHDIYAFLEKLQSGYFIQYEKIASILAHEEGAQLLVETLYLHASVMIAIDLYIPGTIRERFIIAHKRFSKISHSGSMSSLSSSDQFHSSAGNFEQKCKIFERVENSSTHKNMKHDMTFVKVSEGFVNRLKMPLKCVEEILSFLLGRNIYPGIENSYPDVLHQYARLSKQSSMFFVILQLQPDFTNDNEIRRHIVDKYLGDNWVIPLYNGELVDLSLDCDRFGEYIESALPETKISTLYDKNARQIILWIDEIQKYLDQNILSELYVLEHFDKIMTCVRNANVALKWRILHRASPILSMRTKKGSNNYSFNLLVEDKEIVDLFLLLSRFEVSVKSIYISLLSKRKSYWKEFQQNAASIMTRLSYHFCGKDDLLVSDQDPGMSEWFGKMSTEIENLEDQNAMEDVQFCIDSLTEIGRLDQIDSNAQAKKLILLARLDLCRMVKCETIKEDTLVYLDHIIDTGYARVELEYFIPVFHQRALKDPKSVGLLRSSFLKAATYLINVNGLKNESRISKASEYHSRAMLILVKKILDVIPIAIFSTYTMIADLSENSISELPAKIDVNALSLQSYNSDRGKIAKVTFELSILTKGIIDMKETNIGHLRMNPQELLEEGLRKELVFQISIALHKYLRFTMKRGSPISDKKNLFMSRIIQLAKRMDGFQMSIVWLQDYLKIDGLNIYFQELSRVIWQNTNIEIGNVAKTVEIPESKVPIPILPKEETDDTKSLTFVGRTAATMLLLLDSKCTSYCRSLNSWFTHEDFEPVIGTNEIARIKSAMGVQGLHALEYYLCDKISLEIESLFQFYENALSTYGVTLEKFRDGIFPEWQYPRHGASIYSSAVAKLGKLFASLSTFLKRIGTLQLLRKMIKTELLISSRVDAESLVEISHALNSAVMEKLYDSKKSKEGNDTVSNAAKISSALHETIGEGDVMSTIFVKSNTLEGLPSLLVVFIINCMANVRMDRNFQGLRGKEDESFDGWVMATGVGTLLRQFHATYTDATFALLGQFVKCTLDVWLHKDTSENGFVEANSKELGLNTISFMKQIRDVCDLDHDTIYEYIPQYLCEMLELVEE</sequence>
<dbReference type="GO" id="GO:0007032">
    <property type="term" value="P:endosome organization"/>
    <property type="evidence" value="ECO:0007669"/>
    <property type="project" value="TreeGrafter"/>
</dbReference>
<dbReference type="Pfam" id="PF10266">
    <property type="entry name" value="Strumpellin"/>
    <property type="match status" value="1"/>
</dbReference>
<accession>A0AAD3CGM0</accession>
<evidence type="ECO:0000313" key="2">
    <source>
        <dbReference type="EMBL" id="GFH45742.1"/>
    </source>
</evidence>
<comment type="caution">
    <text evidence="2">The sequence shown here is derived from an EMBL/GenBank/DDBJ whole genome shotgun (WGS) entry which is preliminary data.</text>
</comment>
<keyword evidence="3" id="KW-1185">Reference proteome</keyword>
<protein>
    <submittedName>
        <fullName evidence="2">Uncharacterized protein</fullName>
    </submittedName>
</protein>
<name>A0AAD3CGM0_9STRA</name>
<dbReference type="PANTHER" id="PTHR15691:SF6">
    <property type="entry name" value="WASH COMPLEX SUBUNIT 5"/>
    <property type="match status" value="1"/>
</dbReference>
<dbReference type="Proteomes" id="UP001054902">
    <property type="component" value="Unassembled WGS sequence"/>
</dbReference>
<organism evidence="2 3">
    <name type="scientific">Chaetoceros tenuissimus</name>
    <dbReference type="NCBI Taxonomy" id="426638"/>
    <lineage>
        <taxon>Eukaryota</taxon>
        <taxon>Sar</taxon>
        <taxon>Stramenopiles</taxon>
        <taxon>Ochrophyta</taxon>
        <taxon>Bacillariophyta</taxon>
        <taxon>Coscinodiscophyceae</taxon>
        <taxon>Chaetocerotophycidae</taxon>
        <taxon>Chaetocerotales</taxon>
        <taxon>Chaetocerotaceae</taxon>
        <taxon>Chaetoceros</taxon>
    </lineage>
</organism>
<reference evidence="2 3" key="1">
    <citation type="journal article" date="2021" name="Sci. Rep.">
        <title>The genome of the diatom Chaetoceros tenuissimus carries an ancient integrated fragment of an extant virus.</title>
        <authorList>
            <person name="Hongo Y."/>
            <person name="Kimura K."/>
            <person name="Takaki Y."/>
            <person name="Yoshida Y."/>
            <person name="Baba S."/>
            <person name="Kobayashi G."/>
            <person name="Nagasaki K."/>
            <person name="Hano T."/>
            <person name="Tomaru Y."/>
        </authorList>
    </citation>
    <scope>NUCLEOTIDE SEQUENCE [LARGE SCALE GENOMIC DNA]</scope>
    <source>
        <strain evidence="2 3">NIES-3715</strain>
    </source>
</reference>
<proteinExistence type="inferred from homology"/>
<comment type="similarity">
    <text evidence="1">Belongs to the strumpellin family.</text>
</comment>
<dbReference type="GO" id="GO:0030041">
    <property type="term" value="P:actin filament polymerization"/>
    <property type="evidence" value="ECO:0007669"/>
    <property type="project" value="TreeGrafter"/>
</dbReference>
<gene>
    <name evidence="2" type="ORF">CTEN210_02216</name>
</gene>
<evidence type="ECO:0000256" key="1">
    <source>
        <dbReference type="ARBA" id="ARBA00006224"/>
    </source>
</evidence>
<dbReference type="GO" id="GO:0005768">
    <property type="term" value="C:endosome"/>
    <property type="evidence" value="ECO:0007669"/>
    <property type="project" value="TreeGrafter"/>
</dbReference>
<dbReference type="AlphaFoldDB" id="A0AAD3CGM0"/>
<evidence type="ECO:0000313" key="3">
    <source>
        <dbReference type="Proteomes" id="UP001054902"/>
    </source>
</evidence>
<dbReference type="GO" id="GO:0071203">
    <property type="term" value="C:WASH complex"/>
    <property type="evidence" value="ECO:0007669"/>
    <property type="project" value="InterPro"/>
</dbReference>
<dbReference type="GO" id="GO:0140285">
    <property type="term" value="P:endosome fission"/>
    <property type="evidence" value="ECO:0007669"/>
    <property type="project" value="TreeGrafter"/>
</dbReference>
<dbReference type="InterPro" id="IPR019393">
    <property type="entry name" value="WASH_strumpellin"/>
</dbReference>
<dbReference type="GO" id="GO:0051125">
    <property type="term" value="P:regulation of actin nucleation"/>
    <property type="evidence" value="ECO:0007669"/>
    <property type="project" value="TreeGrafter"/>
</dbReference>
<dbReference type="EMBL" id="BLLK01000022">
    <property type="protein sequence ID" value="GFH45742.1"/>
    <property type="molecule type" value="Genomic_DNA"/>
</dbReference>
<dbReference type="PANTHER" id="PTHR15691">
    <property type="entry name" value="WASH COMPLEX SUBUNIT 5"/>
    <property type="match status" value="1"/>
</dbReference>